<dbReference type="InParanoid" id="A0A0C3E1U8"/>
<name>A0A0C3E1U8_9AGAM</name>
<sequence>MDFDNIDKVLDVRSPEKLTQNLRRIFSKLLDPDEDPIFVLKYTDAIKARLEIRGTVEKHAIGLDGFGKACVSAGIVKTTSEFVKLYPPSTSYSKEIYMAQYKALSFLYHLFVAGGVMERATLIDQILSHGVVGVLLQTLLHHHLYTLRYLAAEIIVTVSSSVTLSVRVTPAVTSGIVVGLCQLALEGSERLIGQLNTPALDWIWELPWKVAMPILTDPVDVANDLAHFQEFIVFGVCLLLQTEPPLTCRHRLELLKGKPEILDLLFDCAIIPRSSLFPASLVCSVACDALILLFQWPSHIVPGVSTPMDATLKTQHWKALSHCLAILTSRRDWAEKIIDVWMKVEEEDYKEIRTALERGHSPAPSVDKSIVVVAENRGLIRLAILRLISTLTHAAESCGVTNAEIESLLRIAYTASRRIRRQEECKTRVDYLSHVELSVGSDGVTAATQPTQGPKVLFKIGSECVLGPTALARLLVVLAQRKALETIQGLKKLPNGLSSYTSLHHVQQITHPAVIQRFLTIALERVFASTENGRNHFTQRRYGPAQISFTCSAELAAALLAFDAHTEGHYSNQVRGARKELVIALSNASAAALSQKEYLEAECFGLGAITAAEKFPASEGLDPGVVEKCKRRVKEAQKFVRDRH</sequence>
<evidence type="ECO:0000313" key="1">
    <source>
        <dbReference type="EMBL" id="KIM62489.1"/>
    </source>
</evidence>
<dbReference type="OrthoDB" id="2932645at2759"/>
<protein>
    <submittedName>
        <fullName evidence="1">Uncharacterized protein</fullName>
    </submittedName>
</protein>
<keyword evidence="2" id="KW-1185">Reference proteome</keyword>
<dbReference type="EMBL" id="KN822042">
    <property type="protein sequence ID" value="KIM62489.1"/>
    <property type="molecule type" value="Genomic_DNA"/>
</dbReference>
<reference evidence="1 2" key="1">
    <citation type="submission" date="2014-04" db="EMBL/GenBank/DDBJ databases">
        <authorList>
            <consortium name="DOE Joint Genome Institute"/>
            <person name="Kuo A."/>
            <person name="Kohler A."/>
            <person name="Nagy L.G."/>
            <person name="Floudas D."/>
            <person name="Copeland A."/>
            <person name="Barry K.W."/>
            <person name="Cichocki N."/>
            <person name="Veneault-Fourrey C."/>
            <person name="LaButti K."/>
            <person name="Lindquist E.A."/>
            <person name="Lipzen A."/>
            <person name="Lundell T."/>
            <person name="Morin E."/>
            <person name="Murat C."/>
            <person name="Sun H."/>
            <person name="Tunlid A."/>
            <person name="Henrissat B."/>
            <person name="Grigoriev I.V."/>
            <person name="Hibbett D.S."/>
            <person name="Martin F."/>
            <person name="Nordberg H.P."/>
            <person name="Cantor M.N."/>
            <person name="Hua S.X."/>
        </authorList>
    </citation>
    <scope>NUCLEOTIDE SEQUENCE [LARGE SCALE GENOMIC DNA]</scope>
    <source>
        <strain evidence="1 2">Foug A</strain>
    </source>
</reference>
<organism evidence="1 2">
    <name type="scientific">Scleroderma citrinum Foug A</name>
    <dbReference type="NCBI Taxonomy" id="1036808"/>
    <lineage>
        <taxon>Eukaryota</taxon>
        <taxon>Fungi</taxon>
        <taxon>Dikarya</taxon>
        <taxon>Basidiomycota</taxon>
        <taxon>Agaricomycotina</taxon>
        <taxon>Agaricomycetes</taxon>
        <taxon>Agaricomycetidae</taxon>
        <taxon>Boletales</taxon>
        <taxon>Sclerodermatineae</taxon>
        <taxon>Sclerodermataceae</taxon>
        <taxon>Scleroderma</taxon>
    </lineage>
</organism>
<dbReference type="AlphaFoldDB" id="A0A0C3E1U8"/>
<dbReference type="HOGENOM" id="CLU_413379_0_0_1"/>
<reference evidence="2" key="2">
    <citation type="submission" date="2015-01" db="EMBL/GenBank/DDBJ databases">
        <title>Evolutionary Origins and Diversification of the Mycorrhizal Mutualists.</title>
        <authorList>
            <consortium name="DOE Joint Genome Institute"/>
            <consortium name="Mycorrhizal Genomics Consortium"/>
            <person name="Kohler A."/>
            <person name="Kuo A."/>
            <person name="Nagy L.G."/>
            <person name="Floudas D."/>
            <person name="Copeland A."/>
            <person name="Barry K.W."/>
            <person name="Cichocki N."/>
            <person name="Veneault-Fourrey C."/>
            <person name="LaButti K."/>
            <person name="Lindquist E.A."/>
            <person name="Lipzen A."/>
            <person name="Lundell T."/>
            <person name="Morin E."/>
            <person name="Murat C."/>
            <person name="Riley R."/>
            <person name="Ohm R."/>
            <person name="Sun H."/>
            <person name="Tunlid A."/>
            <person name="Henrissat B."/>
            <person name="Grigoriev I.V."/>
            <person name="Hibbett D.S."/>
            <person name="Martin F."/>
        </authorList>
    </citation>
    <scope>NUCLEOTIDE SEQUENCE [LARGE SCALE GENOMIC DNA]</scope>
    <source>
        <strain evidence="2">Foug A</strain>
    </source>
</reference>
<dbReference type="Proteomes" id="UP000053989">
    <property type="component" value="Unassembled WGS sequence"/>
</dbReference>
<evidence type="ECO:0000313" key="2">
    <source>
        <dbReference type="Proteomes" id="UP000053989"/>
    </source>
</evidence>
<gene>
    <name evidence="1" type="ORF">SCLCIDRAFT_803620</name>
</gene>
<accession>A0A0C3E1U8</accession>
<proteinExistence type="predicted"/>